<dbReference type="InterPro" id="IPR054608">
    <property type="entry name" value="SYY-like_C"/>
</dbReference>
<dbReference type="Gene3D" id="3.40.50.620">
    <property type="entry name" value="HUPs"/>
    <property type="match status" value="1"/>
</dbReference>
<dbReference type="InterPro" id="IPR036986">
    <property type="entry name" value="S4_RNA-bd_sf"/>
</dbReference>
<dbReference type="InterPro" id="IPR001412">
    <property type="entry name" value="aa-tRNA-synth_I_CS"/>
</dbReference>
<dbReference type="HAMAP" id="MF_02006">
    <property type="entry name" value="Tyr_tRNA_synth_type1"/>
    <property type="match status" value="1"/>
</dbReference>
<feature type="binding site" evidence="8">
    <location>
        <position position="233"/>
    </location>
    <ligand>
        <name>ATP</name>
        <dbReference type="ChEBI" id="CHEBI:30616"/>
    </ligand>
</feature>
<evidence type="ECO:0000313" key="12">
    <source>
        <dbReference type="Proteomes" id="UP000177306"/>
    </source>
</evidence>
<dbReference type="FunFam" id="1.10.240.10:FF:000001">
    <property type="entry name" value="Tyrosine--tRNA ligase"/>
    <property type="match status" value="1"/>
</dbReference>
<keyword evidence="8" id="KW-0963">Cytoplasm</keyword>
<comment type="subcellular location">
    <subcellularLocation>
        <location evidence="8">Cytoplasm</location>
    </subcellularLocation>
</comment>
<evidence type="ECO:0000313" key="11">
    <source>
        <dbReference type="EMBL" id="OGG73006.1"/>
    </source>
</evidence>
<dbReference type="GO" id="GO:0003723">
    <property type="term" value="F:RNA binding"/>
    <property type="evidence" value="ECO:0007669"/>
    <property type="project" value="UniProtKB-KW"/>
</dbReference>
<organism evidence="11 12">
    <name type="scientific">Candidatus Kaiserbacteria bacterium RIFCSPLOWO2_01_FULL_53_17</name>
    <dbReference type="NCBI Taxonomy" id="1798511"/>
    <lineage>
        <taxon>Bacteria</taxon>
        <taxon>Candidatus Kaiseribacteriota</taxon>
    </lineage>
</organism>
<feature type="binding site" evidence="8">
    <location>
        <position position="173"/>
    </location>
    <ligand>
        <name>L-tyrosine</name>
        <dbReference type="ChEBI" id="CHEBI:58315"/>
    </ligand>
</feature>
<feature type="short sequence motif" description="'HIGH' region" evidence="8">
    <location>
        <begin position="41"/>
        <end position="50"/>
    </location>
</feature>
<evidence type="ECO:0000256" key="1">
    <source>
        <dbReference type="ARBA" id="ARBA00022598"/>
    </source>
</evidence>
<gene>
    <name evidence="8" type="primary">tyrS</name>
    <name evidence="11" type="ORF">A3A38_01175</name>
</gene>
<dbReference type="Pfam" id="PF22421">
    <property type="entry name" value="SYY_C-terminal"/>
    <property type="match status" value="1"/>
</dbReference>
<evidence type="ECO:0000256" key="4">
    <source>
        <dbReference type="ARBA" id="ARBA00022884"/>
    </source>
</evidence>
<dbReference type="Pfam" id="PF00579">
    <property type="entry name" value="tRNA-synt_1b"/>
    <property type="match status" value="1"/>
</dbReference>
<comment type="catalytic activity">
    <reaction evidence="7 8">
        <text>tRNA(Tyr) + L-tyrosine + ATP = L-tyrosyl-tRNA(Tyr) + AMP + diphosphate + H(+)</text>
        <dbReference type="Rhea" id="RHEA:10220"/>
        <dbReference type="Rhea" id="RHEA-COMP:9706"/>
        <dbReference type="Rhea" id="RHEA-COMP:9707"/>
        <dbReference type="ChEBI" id="CHEBI:15378"/>
        <dbReference type="ChEBI" id="CHEBI:30616"/>
        <dbReference type="ChEBI" id="CHEBI:33019"/>
        <dbReference type="ChEBI" id="CHEBI:58315"/>
        <dbReference type="ChEBI" id="CHEBI:78442"/>
        <dbReference type="ChEBI" id="CHEBI:78536"/>
        <dbReference type="ChEBI" id="CHEBI:456215"/>
        <dbReference type="EC" id="6.1.1.1"/>
    </reaction>
</comment>
<dbReference type="InterPro" id="IPR014729">
    <property type="entry name" value="Rossmann-like_a/b/a_fold"/>
</dbReference>
<dbReference type="PROSITE" id="PS50889">
    <property type="entry name" value="S4"/>
    <property type="match status" value="1"/>
</dbReference>
<comment type="similarity">
    <text evidence="8">Belongs to the class-I aminoacyl-tRNA synthetase family. TyrS type 1 subfamily.</text>
</comment>
<comment type="caution">
    <text evidence="11">The sequence shown here is derived from an EMBL/GenBank/DDBJ whole genome shotgun (WGS) entry which is preliminary data.</text>
</comment>
<keyword evidence="2 8" id="KW-0547">Nucleotide-binding</keyword>
<evidence type="ECO:0000256" key="3">
    <source>
        <dbReference type="ARBA" id="ARBA00022840"/>
    </source>
</evidence>
<accession>A0A1F6EH91</accession>
<evidence type="ECO:0000259" key="10">
    <source>
        <dbReference type="Pfam" id="PF22421"/>
    </source>
</evidence>
<dbReference type="PANTHER" id="PTHR11766:SF0">
    <property type="entry name" value="TYROSINE--TRNA LIGASE, MITOCHONDRIAL"/>
    <property type="match status" value="1"/>
</dbReference>
<protein>
    <recommendedName>
        <fullName evidence="8">Tyrosine--tRNA ligase</fullName>
        <ecNumber evidence="8">6.1.1.1</ecNumber>
    </recommendedName>
    <alternativeName>
        <fullName evidence="8">Tyrosyl-tRNA synthetase</fullName>
        <shortName evidence="8">TyrRS</shortName>
    </alternativeName>
</protein>
<sequence length="418" mass="46388">MKLSEILRERGYVHQHSSATLEEITDPPAGGKRTIYLGIDPSADSLHIGNLVPLLVLRHFLEDGHKVIILTGGGTGMIGDPGGKSEERNLLDERTVAHNTKAVAKQIRQVFGTSDFTEVNNADWLSKLKLLEFLRDVGKHFTVNAMIKKDIVRERLEKESPISFTEFSYSLLQGYDYLHLNQEYGADVQVGGSDQWSNILAGVEFIRRKTEKEVYALTWPLIVNKATGKKFGKSEAGAIWLDPQKTSPFQFFQFFLNVDDDAVEELLLKLTLLSRGEIGSWMRDHKSHPEQRKAQSLLARKVTSLVHGEAAAQEMDAISSVLFYGADLTSIDGKTRKSLQQQAPSADIKLGTSIVDALMASGLASSKREARQFIEDGAVMLAGETMRDMNKVLEESDFSNGLALLKRGKRNASVLILD</sequence>
<feature type="binding site" evidence="8">
    <location>
        <position position="169"/>
    </location>
    <ligand>
        <name>L-tyrosine</name>
        <dbReference type="ChEBI" id="CHEBI:58315"/>
    </ligand>
</feature>
<dbReference type="Proteomes" id="UP000177306">
    <property type="component" value="Unassembled WGS sequence"/>
</dbReference>
<dbReference type="AlphaFoldDB" id="A0A1F6EH91"/>
<dbReference type="NCBIfam" id="TIGR00234">
    <property type="entry name" value="tyrS"/>
    <property type="match status" value="1"/>
</dbReference>
<dbReference type="GO" id="GO:0004831">
    <property type="term" value="F:tyrosine-tRNA ligase activity"/>
    <property type="evidence" value="ECO:0007669"/>
    <property type="project" value="UniProtKB-UniRule"/>
</dbReference>
<dbReference type="InterPro" id="IPR002305">
    <property type="entry name" value="aa-tRNA-synth_Ic"/>
</dbReference>
<keyword evidence="5 8" id="KW-0648">Protein biosynthesis</keyword>
<evidence type="ECO:0000256" key="7">
    <source>
        <dbReference type="ARBA" id="ARBA00048248"/>
    </source>
</evidence>
<dbReference type="InterPro" id="IPR024107">
    <property type="entry name" value="Tyr-tRNA-ligase_bac_1"/>
</dbReference>
<dbReference type="GO" id="GO:0005829">
    <property type="term" value="C:cytosol"/>
    <property type="evidence" value="ECO:0007669"/>
    <property type="project" value="TreeGrafter"/>
</dbReference>
<dbReference type="EC" id="6.1.1.1" evidence="8"/>
<feature type="domain" description="Tyrosine--tRNA ligase SYY-like C-terminal" evidence="10">
    <location>
        <begin position="340"/>
        <end position="411"/>
    </location>
</feature>
<dbReference type="GO" id="GO:0006437">
    <property type="term" value="P:tyrosyl-tRNA aminoacylation"/>
    <property type="evidence" value="ECO:0007669"/>
    <property type="project" value="UniProtKB-UniRule"/>
</dbReference>
<feature type="short sequence motif" description="'KMSKS' region" evidence="8">
    <location>
        <begin position="230"/>
        <end position="234"/>
    </location>
</feature>
<dbReference type="PANTHER" id="PTHR11766">
    <property type="entry name" value="TYROSYL-TRNA SYNTHETASE"/>
    <property type="match status" value="1"/>
</dbReference>
<dbReference type="PROSITE" id="PS00178">
    <property type="entry name" value="AA_TRNA_LIGASE_I"/>
    <property type="match status" value="1"/>
</dbReference>
<dbReference type="CDD" id="cd00165">
    <property type="entry name" value="S4"/>
    <property type="match status" value="1"/>
</dbReference>
<evidence type="ECO:0000256" key="5">
    <source>
        <dbReference type="ARBA" id="ARBA00022917"/>
    </source>
</evidence>
<keyword evidence="6 8" id="KW-0030">Aminoacyl-tRNA synthetase</keyword>
<dbReference type="InterPro" id="IPR024088">
    <property type="entry name" value="Tyr-tRNA-ligase_bac-type"/>
</dbReference>
<evidence type="ECO:0000256" key="9">
    <source>
        <dbReference type="PROSITE-ProRule" id="PRU00182"/>
    </source>
</evidence>
<dbReference type="SUPFAM" id="SSF52374">
    <property type="entry name" value="Nucleotidylyl transferase"/>
    <property type="match status" value="1"/>
</dbReference>
<dbReference type="SUPFAM" id="SSF55174">
    <property type="entry name" value="Alpha-L RNA-binding motif"/>
    <property type="match status" value="1"/>
</dbReference>
<keyword evidence="4 9" id="KW-0694">RNA-binding</keyword>
<dbReference type="EMBL" id="MFLY01000017">
    <property type="protein sequence ID" value="OGG73006.1"/>
    <property type="molecule type" value="Genomic_DNA"/>
</dbReference>
<dbReference type="InterPro" id="IPR002307">
    <property type="entry name" value="Tyr-tRNA-ligase"/>
</dbReference>
<feature type="binding site" evidence="8">
    <location>
        <position position="36"/>
    </location>
    <ligand>
        <name>L-tyrosine</name>
        <dbReference type="ChEBI" id="CHEBI:58315"/>
    </ligand>
</feature>
<keyword evidence="1 8" id="KW-0436">Ligase</keyword>
<dbReference type="CDD" id="cd00805">
    <property type="entry name" value="TyrRS_core"/>
    <property type="match status" value="1"/>
</dbReference>
<reference evidence="11 12" key="1">
    <citation type="journal article" date="2016" name="Nat. Commun.">
        <title>Thousands of microbial genomes shed light on interconnected biogeochemical processes in an aquifer system.</title>
        <authorList>
            <person name="Anantharaman K."/>
            <person name="Brown C.T."/>
            <person name="Hug L.A."/>
            <person name="Sharon I."/>
            <person name="Castelle C.J."/>
            <person name="Probst A.J."/>
            <person name="Thomas B.C."/>
            <person name="Singh A."/>
            <person name="Wilkins M.J."/>
            <person name="Karaoz U."/>
            <person name="Brodie E.L."/>
            <person name="Williams K.H."/>
            <person name="Hubbard S.S."/>
            <person name="Banfield J.F."/>
        </authorList>
    </citation>
    <scope>NUCLEOTIDE SEQUENCE [LARGE SCALE GENOMIC DNA]</scope>
</reference>
<evidence type="ECO:0000256" key="6">
    <source>
        <dbReference type="ARBA" id="ARBA00023146"/>
    </source>
</evidence>
<keyword evidence="3 8" id="KW-0067">ATP-binding</keyword>
<evidence type="ECO:0000256" key="2">
    <source>
        <dbReference type="ARBA" id="ARBA00022741"/>
    </source>
</evidence>
<evidence type="ECO:0000256" key="8">
    <source>
        <dbReference type="HAMAP-Rule" id="MF_02006"/>
    </source>
</evidence>
<dbReference type="GO" id="GO:0005524">
    <property type="term" value="F:ATP binding"/>
    <property type="evidence" value="ECO:0007669"/>
    <property type="project" value="UniProtKB-UniRule"/>
</dbReference>
<dbReference type="PRINTS" id="PR01040">
    <property type="entry name" value="TRNASYNTHTYR"/>
</dbReference>
<dbReference type="Gene3D" id="1.10.240.10">
    <property type="entry name" value="Tyrosyl-Transfer RNA Synthetase"/>
    <property type="match status" value="1"/>
</dbReference>
<comment type="function">
    <text evidence="8">Catalyzes the attachment of tyrosine to tRNA(Tyr) in a two-step reaction: tyrosine is first activated by ATP to form Tyr-AMP and then transferred to the acceptor end of tRNA(Tyr).</text>
</comment>
<proteinExistence type="inferred from homology"/>
<dbReference type="Gene3D" id="3.10.290.10">
    <property type="entry name" value="RNA-binding S4 domain"/>
    <property type="match status" value="1"/>
</dbReference>
<name>A0A1F6EH91_9BACT</name>
<comment type="subunit">
    <text evidence="8">Homodimer.</text>
</comment>